<dbReference type="Proteomes" id="UP001231649">
    <property type="component" value="Chromosome 25"/>
</dbReference>
<gene>
    <name evidence="1" type="ORF">PYW08_010247</name>
</gene>
<evidence type="ECO:0000313" key="2">
    <source>
        <dbReference type="Proteomes" id="UP001231649"/>
    </source>
</evidence>
<protein>
    <submittedName>
        <fullName evidence="1">Uncharacterized protein</fullName>
    </submittedName>
</protein>
<reference evidence="1" key="1">
    <citation type="submission" date="2023-03" db="EMBL/GenBank/DDBJ databases">
        <title>Chromosome-level genomes of two armyworms, Mythimna separata and Mythimna loreyi, provide insights into the biosynthesis and reception of sex pheromones.</title>
        <authorList>
            <person name="Zhao H."/>
        </authorList>
    </citation>
    <scope>NUCLEOTIDE SEQUENCE</scope>
    <source>
        <strain evidence="1">BeijingLab</strain>
    </source>
</reference>
<sequence>MKSKMTRLYFKLQFLTLYFVQSHAMMIRNDALISKMVSNFQKDNPMASQQPQQQHPLDVNTQQLQQRQPNNVLALMQNVLCKNFPTVPCNMIVQDETLKDLIQRSIQQLKYKKLSIEKTTPTPSQHHVTLFPTFNSEDLSNYIQVSDSGYHTNKVSKRKKTAPTNEEVKEEGRNEGGRNEGGRNEGGRNEGGREPNKRTKVKKETRTLYNGRKKIRKFYPHKMKYKDKKKGRPDFGDYSEEKLSMSVEVPDMNMAGTLEISRRGGRISYKGDTDDGHDPPVWRIDYLKHGQPGLNVFGMEPDRLTEKLVKTGPNVLVSENMLEPSGRKDVLHPDVYIKKNYIRKNALVELNSGALD</sequence>
<dbReference type="EMBL" id="CM056801">
    <property type="protein sequence ID" value="KAJ8708865.1"/>
    <property type="molecule type" value="Genomic_DNA"/>
</dbReference>
<name>A0ACC2Q6C4_9NEOP</name>
<proteinExistence type="predicted"/>
<evidence type="ECO:0000313" key="1">
    <source>
        <dbReference type="EMBL" id="KAJ8708865.1"/>
    </source>
</evidence>
<keyword evidence="2" id="KW-1185">Reference proteome</keyword>
<organism evidence="1 2">
    <name type="scientific">Mythimna loreyi</name>
    <dbReference type="NCBI Taxonomy" id="667449"/>
    <lineage>
        <taxon>Eukaryota</taxon>
        <taxon>Metazoa</taxon>
        <taxon>Ecdysozoa</taxon>
        <taxon>Arthropoda</taxon>
        <taxon>Hexapoda</taxon>
        <taxon>Insecta</taxon>
        <taxon>Pterygota</taxon>
        <taxon>Neoptera</taxon>
        <taxon>Endopterygota</taxon>
        <taxon>Lepidoptera</taxon>
        <taxon>Glossata</taxon>
        <taxon>Ditrysia</taxon>
        <taxon>Noctuoidea</taxon>
        <taxon>Noctuidae</taxon>
        <taxon>Noctuinae</taxon>
        <taxon>Hadenini</taxon>
        <taxon>Mythimna</taxon>
    </lineage>
</organism>
<accession>A0ACC2Q6C4</accession>
<comment type="caution">
    <text evidence="1">The sequence shown here is derived from an EMBL/GenBank/DDBJ whole genome shotgun (WGS) entry which is preliminary data.</text>
</comment>